<gene>
    <name evidence="4" type="ORF">ACFPRH_05625</name>
</gene>
<reference evidence="5" key="1">
    <citation type="journal article" date="2019" name="Int. J. Syst. Evol. Microbiol.">
        <title>The Global Catalogue of Microorganisms (GCM) 10K type strain sequencing project: providing services to taxonomists for standard genome sequencing and annotation.</title>
        <authorList>
            <consortium name="The Broad Institute Genomics Platform"/>
            <consortium name="The Broad Institute Genome Sequencing Center for Infectious Disease"/>
            <person name="Wu L."/>
            <person name="Ma J."/>
        </authorList>
    </citation>
    <scope>NUCLEOTIDE SEQUENCE [LARGE SCALE GENOMIC DNA]</scope>
    <source>
        <strain evidence="5">PCU 266</strain>
    </source>
</reference>
<sequence length="196" mass="19458">MKTYRLSPRALVVAVAAVGAMIAPAGAAFADSTPTATPSAGVEDTRKKKAAAAEERWAKASAADKEALRKKGAAAGTVWAPEVRTPRGGVAAGEQPKVSSGGTKSTARPSAKPADRRTPTVAPGAGVTEREQPKVNLGDAKSTARPAVVTPRGGVAAGERPAESGGTTGLLTGSAVAFALVAGAGVLVVRRRASAN</sequence>
<evidence type="ECO:0000313" key="5">
    <source>
        <dbReference type="Proteomes" id="UP001596160"/>
    </source>
</evidence>
<evidence type="ECO:0000256" key="2">
    <source>
        <dbReference type="SAM" id="Phobius"/>
    </source>
</evidence>
<feature type="transmembrane region" description="Helical" evidence="2">
    <location>
        <begin position="170"/>
        <end position="189"/>
    </location>
</feature>
<evidence type="ECO:0008006" key="6">
    <source>
        <dbReference type="Google" id="ProtNLM"/>
    </source>
</evidence>
<evidence type="ECO:0000256" key="3">
    <source>
        <dbReference type="SAM" id="SignalP"/>
    </source>
</evidence>
<organism evidence="4 5">
    <name type="scientific">Streptomyces amakusaensis</name>
    <dbReference type="NCBI Taxonomy" id="67271"/>
    <lineage>
        <taxon>Bacteria</taxon>
        <taxon>Bacillati</taxon>
        <taxon>Actinomycetota</taxon>
        <taxon>Actinomycetes</taxon>
        <taxon>Kitasatosporales</taxon>
        <taxon>Streptomycetaceae</taxon>
        <taxon>Streptomyces</taxon>
    </lineage>
</organism>
<proteinExistence type="predicted"/>
<comment type="caution">
    <text evidence="4">The sequence shown here is derived from an EMBL/GenBank/DDBJ whole genome shotgun (WGS) entry which is preliminary data.</text>
</comment>
<keyword evidence="2" id="KW-0812">Transmembrane</keyword>
<dbReference type="EMBL" id="JBHSKP010000002">
    <property type="protein sequence ID" value="MFC5151205.1"/>
    <property type="molecule type" value="Genomic_DNA"/>
</dbReference>
<evidence type="ECO:0000256" key="1">
    <source>
        <dbReference type="SAM" id="MobiDB-lite"/>
    </source>
</evidence>
<dbReference type="Proteomes" id="UP001596160">
    <property type="component" value="Unassembled WGS sequence"/>
</dbReference>
<feature type="compositionally biased region" description="Basic and acidic residues" evidence="1">
    <location>
        <begin position="43"/>
        <end position="69"/>
    </location>
</feature>
<protein>
    <recommendedName>
        <fullName evidence="6">Gram-positive cocci surface proteins LPxTG domain-containing protein</fullName>
    </recommendedName>
</protein>
<keyword evidence="2" id="KW-0472">Membrane</keyword>
<feature type="region of interest" description="Disordered" evidence="1">
    <location>
        <begin position="27"/>
        <end position="167"/>
    </location>
</feature>
<feature type="compositionally biased region" description="Polar residues" evidence="1">
    <location>
        <begin position="97"/>
        <end position="108"/>
    </location>
</feature>
<feature type="chain" id="PRO_5046950081" description="Gram-positive cocci surface proteins LPxTG domain-containing protein" evidence="3">
    <location>
        <begin position="31"/>
        <end position="196"/>
    </location>
</feature>
<keyword evidence="5" id="KW-1185">Reference proteome</keyword>
<accession>A0ABW0AGC6</accession>
<name>A0ABW0AGC6_9ACTN</name>
<keyword evidence="3" id="KW-0732">Signal</keyword>
<keyword evidence="2" id="KW-1133">Transmembrane helix</keyword>
<evidence type="ECO:0000313" key="4">
    <source>
        <dbReference type="EMBL" id="MFC5151205.1"/>
    </source>
</evidence>
<feature type="signal peptide" evidence="3">
    <location>
        <begin position="1"/>
        <end position="30"/>
    </location>
</feature>
<dbReference type="RefSeq" id="WP_344473965.1">
    <property type="nucleotide sequence ID" value="NZ_BAAASB010000003.1"/>
</dbReference>